<gene>
    <name evidence="11" type="ORF">BRAFLDRAFT_92619</name>
</gene>
<evidence type="ECO:0000256" key="8">
    <source>
        <dbReference type="SAM" id="Phobius"/>
    </source>
</evidence>
<evidence type="ECO:0000256" key="6">
    <source>
        <dbReference type="PROSITE-ProRule" id="PRU10141"/>
    </source>
</evidence>
<dbReference type="InterPro" id="IPR000719">
    <property type="entry name" value="Prot_kinase_dom"/>
</dbReference>
<dbReference type="PROSITE" id="PS00107">
    <property type="entry name" value="PROTEIN_KINASE_ATP"/>
    <property type="match status" value="1"/>
</dbReference>
<feature type="binding site" evidence="6">
    <location>
        <position position="565"/>
    </location>
    <ligand>
        <name>ATP</name>
        <dbReference type="ChEBI" id="CHEBI:30616"/>
    </ligand>
</feature>
<feature type="non-terminal residue" evidence="11">
    <location>
        <position position="568"/>
    </location>
</feature>
<comment type="subcellular location">
    <subcellularLocation>
        <location evidence="1">Membrane</location>
        <topology evidence="1">Single-pass type I membrane protein</topology>
    </subcellularLocation>
</comment>
<reference evidence="11" key="1">
    <citation type="journal article" date="2008" name="Nature">
        <title>The amphioxus genome and the evolution of the chordate karyotype.</title>
        <authorList>
            <consortium name="US DOE Joint Genome Institute (JGI-PGF)"/>
            <person name="Putnam N.H."/>
            <person name="Butts T."/>
            <person name="Ferrier D.E.K."/>
            <person name="Furlong R.F."/>
            <person name="Hellsten U."/>
            <person name="Kawashima T."/>
            <person name="Robinson-Rechavi M."/>
            <person name="Shoguchi E."/>
            <person name="Terry A."/>
            <person name="Yu J.-K."/>
            <person name="Benito-Gutierrez E.L."/>
            <person name="Dubchak I."/>
            <person name="Garcia-Fernandez J."/>
            <person name="Gibson-Brown J.J."/>
            <person name="Grigoriev I.V."/>
            <person name="Horton A.C."/>
            <person name="de Jong P.J."/>
            <person name="Jurka J."/>
            <person name="Kapitonov V.V."/>
            <person name="Kohara Y."/>
            <person name="Kuroki Y."/>
            <person name="Lindquist E."/>
            <person name="Lucas S."/>
            <person name="Osoegawa K."/>
            <person name="Pennacchio L.A."/>
            <person name="Salamov A.A."/>
            <person name="Satou Y."/>
            <person name="Sauka-Spengler T."/>
            <person name="Schmutz J."/>
            <person name="Shin-I T."/>
            <person name="Toyoda A."/>
            <person name="Bronner-Fraser M."/>
            <person name="Fujiyama A."/>
            <person name="Holland L.Z."/>
            <person name="Holland P.W.H."/>
            <person name="Satoh N."/>
            <person name="Rokhsar D.S."/>
        </authorList>
    </citation>
    <scope>NUCLEOTIDE SEQUENCE [LARGE SCALE GENOMIC DNA]</scope>
    <source>
        <strain evidence="11">S238N-H82</strain>
        <tissue evidence="11">Testes</tissue>
    </source>
</reference>
<feature type="compositionally biased region" description="Basic and acidic residues" evidence="7">
    <location>
        <begin position="460"/>
        <end position="476"/>
    </location>
</feature>
<evidence type="ECO:0000256" key="2">
    <source>
        <dbReference type="ARBA" id="ARBA00023136"/>
    </source>
</evidence>
<dbReference type="EMBL" id="GG666509">
    <property type="protein sequence ID" value="EEN60986.1"/>
    <property type="molecule type" value="Genomic_DNA"/>
</dbReference>
<evidence type="ECO:0000256" key="5">
    <source>
        <dbReference type="ARBA" id="ARBA00023319"/>
    </source>
</evidence>
<dbReference type="PANTHER" id="PTHR11640">
    <property type="entry name" value="NEPHRIN"/>
    <property type="match status" value="1"/>
</dbReference>
<dbReference type="InterPro" id="IPR051275">
    <property type="entry name" value="Cell_adhesion_signaling"/>
</dbReference>
<dbReference type="InterPro" id="IPR017441">
    <property type="entry name" value="Protein_kinase_ATP_BS"/>
</dbReference>
<dbReference type="PROSITE" id="PS50011">
    <property type="entry name" value="PROTEIN_KINASE_DOM"/>
    <property type="match status" value="1"/>
</dbReference>
<evidence type="ECO:0000259" key="10">
    <source>
        <dbReference type="PROSITE" id="PS50835"/>
    </source>
</evidence>
<feature type="region of interest" description="Disordered" evidence="7">
    <location>
        <begin position="451"/>
        <end position="493"/>
    </location>
</feature>
<dbReference type="InParanoid" id="C3YFM3"/>
<evidence type="ECO:0000259" key="9">
    <source>
        <dbReference type="PROSITE" id="PS50011"/>
    </source>
</evidence>
<keyword evidence="8" id="KW-1133">Transmembrane helix</keyword>
<keyword evidence="8" id="KW-0812">Transmembrane</keyword>
<proteinExistence type="predicted"/>
<dbReference type="GO" id="GO:0005524">
    <property type="term" value="F:ATP binding"/>
    <property type="evidence" value="ECO:0007669"/>
    <property type="project" value="UniProtKB-UniRule"/>
</dbReference>
<dbReference type="InterPro" id="IPR007110">
    <property type="entry name" value="Ig-like_dom"/>
</dbReference>
<keyword evidence="2 8" id="KW-0472">Membrane</keyword>
<dbReference type="GO" id="GO:0016020">
    <property type="term" value="C:membrane"/>
    <property type="evidence" value="ECO:0007669"/>
    <property type="project" value="UniProtKB-SubCell"/>
</dbReference>
<evidence type="ECO:0000256" key="7">
    <source>
        <dbReference type="SAM" id="MobiDB-lite"/>
    </source>
</evidence>
<keyword evidence="3" id="KW-1015">Disulfide bond</keyword>
<keyword evidence="6" id="KW-0547">Nucleotide-binding</keyword>
<feature type="domain" description="Protein kinase" evidence="9">
    <location>
        <begin position="531"/>
        <end position="568"/>
    </location>
</feature>
<evidence type="ECO:0000256" key="3">
    <source>
        <dbReference type="ARBA" id="ARBA00023157"/>
    </source>
</evidence>
<feature type="compositionally biased region" description="Basic and acidic residues" evidence="7">
    <location>
        <begin position="212"/>
        <end position="223"/>
    </location>
</feature>
<feature type="region of interest" description="Disordered" evidence="7">
    <location>
        <begin position="1"/>
        <end position="24"/>
    </location>
</feature>
<feature type="region of interest" description="Disordered" evidence="7">
    <location>
        <begin position="212"/>
        <end position="237"/>
    </location>
</feature>
<evidence type="ECO:0000313" key="11">
    <source>
        <dbReference type="EMBL" id="EEN60986.1"/>
    </source>
</evidence>
<feature type="compositionally biased region" description="Acidic residues" evidence="7">
    <location>
        <begin position="477"/>
        <end position="493"/>
    </location>
</feature>
<sequence length="568" mass="62458">MSNLGDGPHFAGNRELIPAKSGPGSTIELRRRAFTPHSERQAVRLQPSMVKNVTVAHGSDVTVTFSIPNITDMAYIRVSTPNPKWRNHSLFVLSDGHPHNFTTACDWLDETLYCNLTVIDVQAEDEGEYRIENDICHEHPLTNHCTPSEVRKFRINAFVGAAAGIIGGTCVFLAALWIAAMFSVRGSLNKKEVEYKSVEDVAELDAMLEKELEVEDKEKERPKTPLPEGKSIKEVSSSHHDLTITTDLHVTRQHNGAMLSCTADQGQPDLLPPKTASLTMIVLYPPVVSVVIHPQDARVGDDVIVTCVVDSNPPVKITWKRQVQGRNVAMATTGTTAIFLRNVTKRDNGSYICHAKNNIGTSSGSAVVFVKEQVLEQQGNGKEERLKLILGLAFGCGLLVTAGLILGQRFRKVSKPPTSEPERLSFELAPVSISSIHFNGRRDNVEAIQTADLHPTEQAPRQEVEEPEMTSEREAEVDGDGEEGNDVTDDGGTQEDTIEQQLEYHDNRVQTTPETCLTSLSLGAAFSREQLRFIKALGYGEFGDVYLAEIEGVSASQKDRLVAVKTMK</sequence>
<dbReference type="InterPro" id="IPR036179">
    <property type="entry name" value="Ig-like_dom_sf"/>
</dbReference>
<dbReference type="Pfam" id="PF13927">
    <property type="entry name" value="Ig_3"/>
    <property type="match status" value="1"/>
</dbReference>
<evidence type="ECO:0000256" key="4">
    <source>
        <dbReference type="ARBA" id="ARBA00023180"/>
    </source>
</evidence>
<evidence type="ECO:0000256" key="1">
    <source>
        <dbReference type="ARBA" id="ARBA00004479"/>
    </source>
</evidence>
<evidence type="ECO:0008006" key="12">
    <source>
        <dbReference type="Google" id="ProtNLM"/>
    </source>
</evidence>
<dbReference type="AlphaFoldDB" id="C3YFM3"/>
<name>C3YFM3_BRAFL</name>
<keyword evidence="4" id="KW-0325">Glycoprotein</keyword>
<dbReference type="SUPFAM" id="SSF48726">
    <property type="entry name" value="Immunoglobulin"/>
    <property type="match status" value="1"/>
</dbReference>
<accession>C3YFM3</accession>
<dbReference type="GO" id="GO:0004672">
    <property type="term" value="F:protein kinase activity"/>
    <property type="evidence" value="ECO:0007669"/>
    <property type="project" value="InterPro"/>
</dbReference>
<protein>
    <recommendedName>
        <fullName evidence="12">Ig-like domain-containing protein</fullName>
    </recommendedName>
</protein>
<organism>
    <name type="scientific">Branchiostoma floridae</name>
    <name type="common">Florida lancelet</name>
    <name type="synonym">Amphioxus</name>
    <dbReference type="NCBI Taxonomy" id="7739"/>
    <lineage>
        <taxon>Eukaryota</taxon>
        <taxon>Metazoa</taxon>
        <taxon>Chordata</taxon>
        <taxon>Cephalochordata</taxon>
        <taxon>Leptocardii</taxon>
        <taxon>Amphioxiformes</taxon>
        <taxon>Branchiostomatidae</taxon>
        <taxon>Branchiostoma</taxon>
    </lineage>
</organism>
<dbReference type="SMART" id="SM00409">
    <property type="entry name" value="IG"/>
    <property type="match status" value="2"/>
</dbReference>
<feature type="domain" description="Ig-like" evidence="10">
    <location>
        <begin position="286"/>
        <end position="369"/>
    </location>
</feature>
<dbReference type="SMART" id="SM00408">
    <property type="entry name" value="IGc2"/>
    <property type="match status" value="1"/>
</dbReference>
<keyword evidence="5" id="KW-0393">Immunoglobulin domain</keyword>
<feature type="transmembrane region" description="Helical" evidence="8">
    <location>
        <begin position="388"/>
        <end position="407"/>
    </location>
</feature>
<dbReference type="InterPro" id="IPR013783">
    <property type="entry name" value="Ig-like_fold"/>
</dbReference>
<dbReference type="InterPro" id="IPR003598">
    <property type="entry name" value="Ig_sub2"/>
</dbReference>
<dbReference type="Gene3D" id="2.60.40.10">
    <property type="entry name" value="Immunoglobulins"/>
    <property type="match status" value="1"/>
</dbReference>
<dbReference type="PROSITE" id="PS50835">
    <property type="entry name" value="IG_LIKE"/>
    <property type="match status" value="1"/>
</dbReference>
<dbReference type="Gene3D" id="3.30.200.20">
    <property type="entry name" value="Phosphorylase Kinase, domain 1"/>
    <property type="match status" value="1"/>
</dbReference>
<feature type="transmembrane region" description="Helical" evidence="8">
    <location>
        <begin position="157"/>
        <end position="182"/>
    </location>
</feature>
<dbReference type="PANTHER" id="PTHR11640:SF164">
    <property type="entry name" value="MAM DOMAIN-CONTAINING GLYCOSYLPHOSPHATIDYLINOSITOL ANCHOR PROTEIN 1"/>
    <property type="match status" value="1"/>
</dbReference>
<keyword evidence="6" id="KW-0067">ATP-binding</keyword>
<dbReference type="InterPro" id="IPR003599">
    <property type="entry name" value="Ig_sub"/>
</dbReference>